<dbReference type="InterPro" id="IPR011833">
    <property type="entry name" value="Glycg_phsphrylas"/>
</dbReference>
<protein>
    <recommendedName>
        <fullName evidence="12">Alpha-1,4 glucan phosphorylase</fullName>
        <ecNumber evidence="12">2.4.1.1</ecNumber>
    </recommendedName>
</protein>
<evidence type="ECO:0000256" key="7">
    <source>
        <dbReference type="ARBA" id="ARBA00022679"/>
    </source>
</evidence>
<evidence type="ECO:0000256" key="9">
    <source>
        <dbReference type="ARBA" id="ARBA00023277"/>
    </source>
</evidence>
<organism evidence="13 14">
    <name type="scientific">Solemya velum gill symbiont</name>
    <dbReference type="NCBI Taxonomy" id="2340"/>
    <lineage>
        <taxon>Bacteria</taxon>
        <taxon>Pseudomonadati</taxon>
        <taxon>Pseudomonadota</taxon>
        <taxon>Gammaproteobacteria</taxon>
        <taxon>sulfur-oxidizing symbionts</taxon>
    </lineage>
</organism>
<evidence type="ECO:0000313" key="14">
    <source>
        <dbReference type="Proteomes" id="UP000190962"/>
    </source>
</evidence>
<comment type="function">
    <text evidence="12">Allosteric enzyme that catalyzes the rate-limiting step in glycogen catabolism, the phosphorolytic cleavage of glycogen to produce glucose-1-phosphate, and plays a central role in maintaining cellular and organismal glucose homeostasis.</text>
</comment>
<evidence type="ECO:0000256" key="12">
    <source>
        <dbReference type="RuleBase" id="RU000587"/>
    </source>
</evidence>
<dbReference type="SUPFAM" id="SSF53756">
    <property type="entry name" value="UDP-Glycosyltransferase/glycogen phosphorylase"/>
    <property type="match status" value="1"/>
</dbReference>
<dbReference type="PANTHER" id="PTHR11468">
    <property type="entry name" value="GLYCOGEN PHOSPHORYLASE"/>
    <property type="match status" value="1"/>
</dbReference>
<gene>
    <name evidence="13" type="ORF">BOV88_06455</name>
</gene>
<evidence type="ECO:0000256" key="6">
    <source>
        <dbReference type="ARBA" id="ARBA00022676"/>
    </source>
</evidence>
<dbReference type="PANTHER" id="PTHR11468:SF3">
    <property type="entry name" value="GLYCOGEN PHOSPHORYLASE, LIVER FORM"/>
    <property type="match status" value="1"/>
</dbReference>
<comment type="catalytic activity">
    <reaction evidence="1 12">
        <text>[(1-&gt;4)-alpha-D-glucosyl](n) + phosphate = [(1-&gt;4)-alpha-D-glucosyl](n-1) + alpha-D-glucose 1-phosphate</text>
        <dbReference type="Rhea" id="RHEA:41732"/>
        <dbReference type="Rhea" id="RHEA-COMP:9584"/>
        <dbReference type="Rhea" id="RHEA-COMP:9586"/>
        <dbReference type="ChEBI" id="CHEBI:15444"/>
        <dbReference type="ChEBI" id="CHEBI:43474"/>
        <dbReference type="ChEBI" id="CHEBI:58601"/>
        <dbReference type="EC" id="2.4.1.1"/>
    </reaction>
</comment>
<evidence type="ECO:0000256" key="10">
    <source>
        <dbReference type="ARBA" id="ARBA00025174"/>
    </source>
</evidence>
<evidence type="ECO:0000256" key="2">
    <source>
        <dbReference type="ARBA" id="ARBA00001933"/>
    </source>
</evidence>
<dbReference type="FunFam" id="3.40.50.2000:FF:000005">
    <property type="entry name" value="Alpha-1,4 glucan phosphorylase"/>
    <property type="match status" value="1"/>
</dbReference>
<dbReference type="Gene3D" id="3.40.50.2000">
    <property type="entry name" value="Glycogen Phosphorylase B"/>
    <property type="match status" value="2"/>
</dbReference>
<comment type="caution">
    <text evidence="13">The sequence shown here is derived from an EMBL/GenBank/DDBJ whole genome shotgun (WGS) entry which is preliminary data.</text>
</comment>
<evidence type="ECO:0000256" key="5">
    <source>
        <dbReference type="ARBA" id="ARBA00022600"/>
    </source>
</evidence>
<dbReference type="FunFam" id="3.40.50.2000:FF:000153">
    <property type="entry name" value="Alpha-1,4 glucan phosphorylase"/>
    <property type="match status" value="1"/>
</dbReference>
<feature type="modified residue" description="N6-(pyridoxal phosphate)lysine" evidence="11">
    <location>
        <position position="676"/>
    </location>
</feature>
<comment type="cofactor">
    <cofactor evidence="2 12">
        <name>pyridoxal 5'-phosphate</name>
        <dbReference type="ChEBI" id="CHEBI:597326"/>
    </cofactor>
</comment>
<dbReference type="AlphaFoldDB" id="A0A1T2E0A6"/>
<dbReference type="InterPro" id="IPR035090">
    <property type="entry name" value="Pyridoxal_P_attach_site"/>
</dbReference>
<keyword evidence="9 12" id="KW-0119">Carbohydrate metabolism</keyword>
<dbReference type="Pfam" id="PF00343">
    <property type="entry name" value="Phosphorylase"/>
    <property type="match status" value="1"/>
</dbReference>
<keyword evidence="6 12" id="KW-0328">Glycosyltransferase</keyword>
<dbReference type="GO" id="GO:0005980">
    <property type="term" value="P:glycogen catabolic process"/>
    <property type="evidence" value="ECO:0007669"/>
    <property type="project" value="TreeGrafter"/>
</dbReference>
<dbReference type="EC" id="2.4.1.1" evidence="12"/>
<name>A0A1T2E0A6_SOVGS</name>
<evidence type="ECO:0000256" key="11">
    <source>
        <dbReference type="PIRSR" id="PIRSR000460-1"/>
    </source>
</evidence>
<dbReference type="GO" id="GO:0005737">
    <property type="term" value="C:cytoplasm"/>
    <property type="evidence" value="ECO:0007669"/>
    <property type="project" value="TreeGrafter"/>
</dbReference>
<dbReference type="PIRSF" id="PIRSF000460">
    <property type="entry name" value="Pprylas_GlgP"/>
    <property type="match status" value="1"/>
</dbReference>
<dbReference type="EMBL" id="MPNX01000007">
    <property type="protein sequence ID" value="OOY35153.1"/>
    <property type="molecule type" value="Genomic_DNA"/>
</dbReference>
<keyword evidence="4" id="KW-0597">Phosphoprotein</keyword>
<dbReference type="GO" id="GO:0030170">
    <property type="term" value="F:pyridoxal phosphate binding"/>
    <property type="evidence" value="ECO:0007669"/>
    <property type="project" value="InterPro"/>
</dbReference>
<comment type="similarity">
    <text evidence="3 12">Belongs to the glycogen phosphorylase family.</text>
</comment>
<keyword evidence="7 12" id="KW-0808">Transferase</keyword>
<evidence type="ECO:0000256" key="8">
    <source>
        <dbReference type="ARBA" id="ARBA00022898"/>
    </source>
</evidence>
<keyword evidence="5" id="KW-0321">Glycogen metabolism</keyword>
<dbReference type="PROSITE" id="PS00102">
    <property type="entry name" value="PHOSPHORYLASE"/>
    <property type="match status" value="1"/>
</dbReference>
<dbReference type="InterPro" id="IPR000811">
    <property type="entry name" value="Glyco_trans_35"/>
</dbReference>
<accession>A0A1T2E0A6</accession>
<keyword evidence="8 11" id="KW-0663">Pyridoxal phosphate</keyword>
<evidence type="ECO:0000313" key="13">
    <source>
        <dbReference type="EMBL" id="OOY35153.1"/>
    </source>
</evidence>
<dbReference type="GO" id="GO:0008184">
    <property type="term" value="F:glycogen phosphorylase activity"/>
    <property type="evidence" value="ECO:0007669"/>
    <property type="project" value="InterPro"/>
</dbReference>
<comment type="function">
    <text evidence="10">Phosphorylase is an important allosteric enzyme in carbohydrate metabolism. Enzymes from different sources differ in their regulatory mechanisms and in their natural substrates. However, all known phosphorylases share catalytic and structural properties.</text>
</comment>
<evidence type="ECO:0000256" key="4">
    <source>
        <dbReference type="ARBA" id="ARBA00022553"/>
    </source>
</evidence>
<reference evidence="13 14" key="1">
    <citation type="submission" date="2016-11" db="EMBL/GenBank/DDBJ databases">
        <title>Mixed transmission modes and dynamic genome evolution in an obligate animal-bacterial symbiosis.</title>
        <authorList>
            <person name="Russell S.L."/>
            <person name="Corbett-Detig R.B."/>
            <person name="Cavanaugh C.M."/>
        </authorList>
    </citation>
    <scope>NUCLEOTIDE SEQUENCE [LARGE SCALE GENOMIC DNA]</scope>
    <source>
        <strain evidence="13">MA-KB16</strain>
    </source>
</reference>
<dbReference type="NCBIfam" id="TIGR02093">
    <property type="entry name" value="P_ylase"/>
    <property type="match status" value="1"/>
</dbReference>
<sequence>MRIYQVSETAVDREHTRTGHSVDALKRAFLDNLFYIRGRNLDVATSNDLYMALAYTVRDRLLHRFNQSSKTFKHDKARSVCYFSAEYLPGPHLVNNMINLGIIENVRTMTAELGIDLDSLVVQEEEPGLGNGGLGRLAACYMDSLVTLQLPAIGYGIRYEHGIFNQSIVDGWQIESTDKWLHPGNPWEIRRPKLTMPVLFGGHTEQYKDDGHQRTRWVPHEVISGVAYDTPIPGYRVGNANLLRLWRSEAVESFNFKAFNKGDYYAAVECKIHSETLTKVLYPNDEQAAGKELRLRQQFFFSSCSLQDMIRIYLDTSDDDLKHFHNKFVIQLNDTHPAIAVIELLRLLLDVHHLEWDDAWHVTKHTFCYTNHTLLPEALEKWPVELFQSLLPRHMELIYEVNQMHLDDVRLKFHGDSEKIARLSIIDESGNRYVRMAHIACIGSSRINGVAELHSELIKKTTLKDFYDLSPEKFFNVTNGVTPRRFLVQSNPPLTDLITSRLGDDDWICHMDRLHCLEKYCEDSNFQDQWQAVKMRAKQQLSVYVKECTGISLDPASIYDIQVKRIHEYKRQHLNALHIITLYNRIKDDPHYKMVPRTFMFGGKAAPGYKMAKLLIKFITSIAEVVNRDPVSRDLLRVVFCPNFNVKRAQNIYPAADLSEQISLAGMEASGTSNMKFTMNGALTIGTLDGANIEIRDEVGHENFFLFGNTIDQVEAIRNEGYQPGKYLQENEELSEALELIRSGYFSHGDTELFKPLVDNLVSDDPYMLLADYASYISCQESVSAAYLDQSRWTRMSILNVARSGKFSSDRSIQDYCDNIWGIDPVPVEI</sequence>
<evidence type="ECO:0000256" key="1">
    <source>
        <dbReference type="ARBA" id="ARBA00001275"/>
    </source>
</evidence>
<evidence type="ECO:0000256" key="3">
    <source>
        <dbReference type="ARBA" id="ARBA00006047"/>
    </source>
</evidence>
<dbReference type="CDD" id="cd04300">
    <property type="entry name" value="GT35_Glycogen_Phosphorylase"/>
    <property type="match status" value="1"/>
</dbReference>
<dbReference type="Proteomes" id="UP000190962">
    <property type="component" value="Unassembled WGS sequence"/>
</dbReference>
<proteinExistence type="inferred from homology"/>